<proteinExistence type="predicted"/>
<protein>
    <recommendedName>
        <fullName evidence="2">SH3b domain-containing protein</fullName>
    </recommendedName>
</protein>
<accession>A0A645ES67</accession>
<dbReference type="SMART" id="SM00287">
    <property type="entry name" value="SH3b"/>
    <property type="match status" value="1"/>
</dbReference>
<dbReference type="SUPFAM" id="SSF159774">
    <property type="entry name" value="YerB-like"/>
    <property type="match status" value="1"/>
</dbReference>
<evidence type="ECO:0000256" key="1">
    <source>
        <dbReference type="SAM" id="MobiDB-lite"/>
    </source>
</evidence>
<gene>
    <name evidence="3" type="ORF">SDC9_151476</name>
</gene>
<sequence length="252" mass="27693">MQFSVIHKKNKDTSSTFSFDSTLNGYQRFVSTGAYYDYLNPAQILSYSNVIVQRTKLTFNNSSMNPLLSEVVGSGAADILISGQYIAGAWSRKSLTDCTVFYDQKGNELALQRGKSWIIICDADTEIVIGDIDVSMQNSLYANVSENENGEKIASSTENQPDSQSNGNSAGFTEQPGKNTSANQPNINLATIKVPNKGPLNMRENDSGKSDIITRIPNGSSVEVIDRGDEWTKIKYDGNIGYVMTNYLIFSK</sequence>
<dbReference type="Gene3D" id="2.30.30.40">
    <property type="entry name" value="SH3 Domains"/>
    <property type="match status" value="1"/>
</dbReference>
<organism evidence="3">
    <name type="scientific">bioreactor metagenome</name>
    <dbReference type="NCBI Taxonomy" id="1076179"/>
    <lineage>
        <taxon>unclassified sequences</taxon>
        <taxon>metagenomes</taxon>
        <taxon>ecological metagenomes</taxon>
    </lineage>
</organism>
<dbReference type="PROSITE" id="PS51781">
    <property type="entry name" value="SH3B"/>
    <property type="match status" value="1"/>
</dbReference>
<dbReference type="InterPro" id="IPR035328">
    <property type="entry name" value="DUF3048_C"/>
</dbReference>
<feature type="region of interest" description="Disordered" evidence="1">
    <location>
        <begin position="149"/>
        <end position="187"/>
    </location>
</feature>
<feature type="domain" description="SH3b" evidence="2">
    <location>
        <begin position="187"/>
        <end position="252"/>
    </location>
</feature>
<dbReference type="Gene3D" id="3.50.90.10">
    <property type="entry name" value="YerB-like"/>
    <property type="match status" value="1"/>
</dbReference>
<dbReference type="Pfam" id="PF17479">
    <property type="entry name" value="DUF3048_C"/>
    <property type="match status" value="1"/>
</dbReference>
<dbReference type="InterPro" id="IPR023158">
    <property type="entry name" value="YerB-like_sf"/>
</dbReference>
<reference evidence="3" key="1">
    <citation type="submission" date="2019-08" db="EMBL/GenBank/DDBJ databases">
        <authorList>
            <person name="Kucharzyk K."/>
            <person name="Murdoch R.W."/>
            <person name="Higgins S."/>
            <person name="Loffler F."/>
        </authorList>
    </citation>
    <scope>NUCLEOTIDE SEQUENCE</scope>
</reference>
<evidence type="ECO:0000313" key="3">
    <source>
        <dbReference type="EMBL" id="MPN04240.1"/>
    </source>
</evidence>
<evidence type="ECO:0000259" key="2">
    <source>
        <dbReference type="PROSITE" id="PS51781"/>
    </source>
</evidence>
<name>A0A645ES67_9ZZZZ</name>
<comment type="caution">
    <text evidence="3">The sequence shown here is derived from an EMBL/GenBank/DDBJ whole genome shotgun (WGS) entry which is preliminary data.</text>
</comment>
<feature type="compositionally biased region" description="Polar residues" evidence="1">
    <location>
        <begin position="154"/>
        <end position="187"/>
    </location>
</feature>
<dbReference type="Pfam" id="PF08239">
    <property type="entry name" value="SH3_3"/>
    <property type="match status" value="1"/>
</dbReference>
<dbReference type="AlphaFoldDB" id="A0A645ES67"/>
<dbReference type="EMBL" id="VSSQ01050165">
    <property type="protein sequence ID" value="MPN04240.1"/>
    <property type="molecule type" value="Genomic_DNA"/>
</dbReference>
<dbReference type="InterPro" id="IPR003646">
    <property type="entry name" value="SH3-like_bac-type"/>
</dbReference>